<evidence type="ECO:0000256" key="7">
    <source>
        <dbReference type="ARBA" id="ARBA00023242"/>
    </source>
</evidence>
<dbReference type="InterPro" id="IPR036322">
    <property type="entry name" value="WD40_repeat_dom_sf"/>
</dbReference>
<keyword evidence="6" id="KW-0906">Nuclear pore complex</keyword>
<evidence type="ECO:0000256" key="1">
    <source>
        <dbReference type="ARBA" id="ARBA00004567"/>
    </source>
</evidence>
<keyword evidence="2" id="KW-0813">Transport</keyword>
<evidence type="ECO:0000256" key="6">
    <source>
        <dbReference type="ARBA" id="ARBA00023132"/>
    </source>
</evidence>
<keyword evidence="7" id="KW-0539">Nucleus</keyword>
<evidence type="ECO:0000313" key="9">
    <source>
        <dbReference type="EMBL" id="CAB3264519.1"/>
    </source>
</evidence>
<proteinExistence type="evidence at transcript level"/>
<keyword evidence="8" id="KW-0175">Coiled coil</keyword>
<dbReference type="GO" id="GO:0005643">
    <property type="term" value="C:nuclear pore"/>
    <property type="evidence" value="ECO:0007669"/>
    <property type="project" value="UniProtKB-SubCell"/>
</dbReference>
<protein>
    <submittedName>
        <fullName evidence="9">Nuclear pore complex protein Nup88</fullName>
    </submittedName>
</protein>
<dbReference type="InterPro" id="IPR037700">
    <property type="entry name" value="NUP88/NUP82"/>
</dbReference>
<evidence type="ECO:0000256" key="3">
    <source>
        <dbReference type="ARBA" id="ARBA00022816"/>
    </source>
</evidence>
<sequence>MFGAQRLNELLAEHEVFQHVADKNDEADPKKTEQLLHIHGGNLFIWNNNKGCLLVTNLRSLLDESESGGIQTLMCQNPPYFKVRKIQFSPQGNHIALVGARGVSILALPPRWGRQAEYEGGKNCVTCKTFPIGERFFITNISVQLKQASWYPMATSPSPHICILTSDNVLRIYNIHSDPQTPIQTHKLTPPIDNNMSMNASRISLLSMYSVTTGLGETVIAFDFAPPMDYTPKRRTQFVKASEVVQLQPIYLLQGNGEVLMLSTSLTNNKFSKGQLQGPLIMLPSAEDNYGVDSCSIHIMSTTPTTVVIATSTGKLHHCIALWTSDNESDDIDVETQSVRSRLSQVRSTSPLDDLTPPTLYVYETVELEMDLTMEEDDPESHLIDLFGDPVLLSRYHCCTSVGIHSIALPWLNKMYKFLQEEDEDKDFPQDLTQDEPCIVEHILCTKTTPSSPPCLIKGFSITSDPLFGPSLVCLTADGQCTSIPLLSTHVTDPPPLLSAEAEPSAVTSPLKQITDSSFESHIRSLLKRNLSQPLIRAGDWNSASSERECLQLVTRATEILRDEYLLKQKLARDAISRRVSLLKDQKQQQLEDLDQLDTIRANIQTCAEEIAEDHEECKDRQEQLIARLEMVTKLVKDRDPVLSKAEMDMGKELKGINDKLQQVDNRIKQLRIKHEYQEKKIKQGSAQSMTNLTRNEEGTSASVQVDRFKHILFDEGDKIHEMIKKLNNLNVQAGI</sequence>
<name>A0A6F9DN14_9ASCI</name>
<dbReference type="GO" id="GO:0006606">
    <property type="term" value="P:protein import into nucleus"/>
    <property type="evidence" value="ECO:0007669"/>
    <property type="project" value="TreeGrafter"/>
</dbReference>
<dbReference type="GO" id="GO:0000055">
    <property type="term" value="P:ribosomal large subunit export from nucleus"/>
    <property type="evidence" value="ECO:0007669"/>
    <property type="project" value="InterPro"/>
</dbReference>
<dbReference type="AlphaFoldDB" id="A0A6F9DN14"/>
<reference evidence="9" key="1">
    <citation type="submission" date="2020-04" db="EMBL/GenBank/DDBJ databases">
        <authorList>
            <person name="Neveu A P."/>
        </authorList>
    </citation>
    <scope>NUCLEOTIDE SEQUENCE</scope>
    <source>
        <tissue evidence="9">Whole embryo</tissue>
    </source>
</reference>
<dbReference type="EMBL" id="LR788657">
    <property type="protein sequence ID" value="CAB3264519.1"/>
    <property type="molecule type" value="mRNA"/>
</dbReference>
<dbReference type="PANTHER" id="PTHR13257">
    <property type="entry name" value="NUCLEOPORIN NUP84-RELATED"/>
    <property type="match status" value="1"/>
</dbReference>
<keyword evidence="4" id="KW-0653">Protein transport</keyword>
<evidence type="ECO:0000256" key="2">
    <source>
        <dbReference type="ARBA" id="ARBA00022448"/>
    </source>
</evidence>
<dbReference type="Pfam" id="PF10168">
    <property type="entry name" value="Nup88"/>
    <property type="match status" value="1"/>
</dbReference>
<dbReference type="SUPFAM" id="SSF50978">
    <property type="entry name" value="WD40 repeat-like"/>
    <property type="match status" value="1"/>
</dbReference>
<keyword evidence="5" id="KW-0811">Translocation</keyword>
<dbReference type="PANTHER" id="PTHR13257:SF0">
    <property type="entry name" value="NUCLEAR PORE COMPLEX PROTEIN NUP88"/>
    <property type="match status" value="1"/>
</dbReference>
<keyword evidence="3" id="KW-0509">mRNA transport</keyword>
<dbReference type="GO" id="GO:0000056">
    <property type="term" value="P:ribosomal small subunit export from nucleus"/>
    <property type="evidence" value="ECO:0007669"/>
    <property type="project" value="InterPro"/>
</dbReference>
<evidence type="ECO:0000256" key="4">
    <source>
        <dbReference type="ARBA" id="ARBA00022927"/>
    </source>
</evidence>
<evidence type="ECO:0000256" key="8">
    <source>
        <dbReference type="SAM" id="Coils"/>
    </source>
</evidence>
<dbReference type="GO" id="GO:0017056">
    <property type="term" value="F:structural constituent of nuclear pore"/>
    <property type="evidence" value="ECO:0007669"/>
    <property type="project" value="InterPro"/>
</dbReference>
<gene>
    <name evidence="9" type="primary">Nup88</name>
</gene>
<feature type="coiled-coil region" evidence="8">
    <location>
        <begin position="654"/>
        <end position="681"/>
    </location>
</feature>
<dbReference type="GO" id="GO:0006406">
    <property type="term" value="P:mRNA export from nucleus"/>
    <property type="evidence" value="ECO:0007669"/>
    <property type="project" value="TreeGrafter"/>
</dbReference>
<comment type="subcellular location">
    <subcellularLocation>
        <location evidence="1">Nucleus</location>
        <location evidence="1">Nuclear pore complex</location>
    </subcellularLocation>
</comment>
<accession>A0A6F9DN14</accession>
<evidence type="ECO:0000256" key="5">
    <source>
        <dbReference type="ARBA" id="ARBA00023010"/>
    </source>
</evidence>
<organism evidence="9">
    <name type="scientific">Phallusia mammillata</name>
    <dbReference type="NCBI Taxonomy" id="59560"/>
    <lineage>
        <taxon>Eukaryota</taxon>
        <taxon>Metazoa</taxon>
        <taxon>Chordata</taxon>
        <taxon>Tunicata</taxon>
        <taxon>Ascidiacea</taxon>
        <taxon>Phlebobranchia</taxon>
        <taxon>Ascidiidae</taxon>
        <taxon>Phallusia</taxon>
    </lineage>
</organism>
<dbReference type="InterPro" id="IPR019321">
    <property type="entry name" value="Nucleoporin_Nup88"/>
</dbReference>